<protein>
    <submittedName>
        <fullName evidence="1">Uncharacterized protein</fullName>
    </submittedName>
</protein>
<organism evidence="1 2">
    <name type="scientific">Vanilla planifolia</name>
    <name type="common">Vanilla</name>
    <dbReference type="NCBI Taxonomy" id="51239"/>
    <lineage>
        <taxon>Eukaryota</taxon>
        <taxon>Viridiplantae</taxon>
        <taxon>Streptophyta</taxon>
        <taxon>Embryophyta</taxon>
        <taxon>Tracheophyta</taxon>
        <taxon>Spermatophyta</taxon>
        <taxon>Magnoliopsida</taxon>
        <taxon>Liliopsida</taxon>
        <taxon>Asparagales</taxon>
        <taxon>Orchidaceae</taxon>
        <taxon>Vanilloideae</taxon>
        <taxon>Vanilleae</taxon>
        <taxon>Vanilla</taxon>
    </lineage>
</organism>
<evidence type="ECO:0000313" key="1">
    <source>
        <dbReference type="EMBL" id="KAG0475575.1"/>
    </source>
</evidence>
<dbReference type="Proteomes" id="UP000639772">
    <property type="component" value="Chromosome 7"/>
</dbReference>
<sequence>MAAAFLFRCEPVNLLSVSVFWVASILNFISPDGFSIILFTHQESAWMHLNKQELSNVYLDNNWTAIRSSRMATSATKNPESEW</sequence>
<name>A0A835QSK8_VANPL</name>
<gene>
    <name evidence="1" type="ORF">HPP92_015261</name>
</gene>
<dbReference type="EMBL" id="JADCNM010000007">
    <property type="protein sequence ID" value="KAG0475575.1"/>
    <property type="molecule type" value="Genomic_DNA"/>
</dbReference>
<dbReference type="AlphaFoldDB" id="A0A835QSK8"/>
<comment type="caution">
    <text evidence="1">The sequence shown here is derived from an EMBL/GenBank/DDBJ whole genome shotgun (WGS) entry which is preliminary data.</text>
</comment>
<proteinExistence type="predicted"/>
<accession>A0A835QSK8</accession>
<evidence type="ECO:0000313" key="2">
    <source>
        <dbReference type="Proteomes" id="UP000639772"/>
    </source>
</evidence>
<reference evidence="1 2" key="1">
    <citation type="journal article" date="2020" name="Nat. Food">
        <title>A phased Vanilla planifolia genome enables genetic improvement of flavour and production.</title>
        <authorList>
            <person name="Hasing T."/>
            <person name="Tang H."/>
            <person name="Brym M."/>
            <person name="Khazi F."/>
            <person name="Huang T."/>
            <person name="Chambers A.H."/>
        </authorList>
    </citation>
    <scope>NUCLEOTIDE SEQUENCE [LARGE SCALE GENOMIC DNA]</scope>
    <source>
        <tissue evidence="1">Leaf</tissue>
    </source>
</reference>